<feature type="transmembrane region" description="Helical" evidence="2">
    <location>
        <begin position="390"/>
        <end position="407"/>
    </location>
</feature>
<evidence type="ECO:0000256" key="1">
    <source>
        <dbReference type="ARBA" id="ARBA00023115"/>
    </source>
</evidence>
<evidence type="ECO:0000256" key="2">
    <source>
        <dbReference type="SAM" id="Phobius"/>
    </source>
</evidence>
<feature type="transmembrane region" description="Helical" evidence="2">
    <location>
        <begin position="101"/>
        <end position="127"/>
    </location>
</feature>
<keyword evidence="2" id="KW-1133">Transmembrane helix</keyword>
<keyword evidence="2" id="KW-0812">Transmembrane</keyword>
<organism evidence="3">
    <name type="scientific">Solibacter usitatus (strain Ellin6076)</name>
    <dbReference type="NCBI Taxonomy" id="234267"/>
    <lineage>
        <taxon>Bacteria</taxon>
        <taxon>Pseudomonadati</taxon>
        <taxon>Acidobacteriota</taxon>
        <taxon>Terriglobia</taxon>
        <taxon>Bryobacterales</taxon>
        <taxon>Solibacteraceae</taxon>
        <taxon>Candidatus Solibacter</taxon>
    </lineage>
</organism>
<dbReference type="InterPro" id="IPR029063">
    <property type="entry name" value="SAM-dependent_MTases_sf"/>
</dbReference>
<dbReference type="NCBIfam" id="NF037959">
    <property type="entry name" value="MFS_SpdSyn"/>
    <property type="match status" value="1"/>
</dbReference>
<reference evidence="3" key="1">
    <citation type="submission" date="2006-10" db="EMBL/GenBank/DDBJ databases">
        <title>Complete sequence of Solibacter usitatus Ellin6076.</title>
        <authorList>
            <consortium name="US DOE Joint Genome Institute"/>
            <person name="Copeland A."/>
            <person name="Lucas S."/>
            <person name="Lapidus A."/>
            <person name="Barry K."/>
            <person name="Detter J.C."/>
            <person name="Glavina del Rio T."/>
            <person name="Hammon N."/>
            <person name="Israni S."/>
            <person name="Dalin E."/>
            <person name="Tice H."/>
            <person name="Pitluck S."/>
            <person name="Thompson L.S."/>
            <person name="Brettin T."/>
            <person name="Bruce D."/>
            <person name="Han C."/>
            <person name="Tapia R."/>
            <person name="Gilna P."/>
            <person name="Schmutz J."/>
            <person name="Larimer F."/>
            <person name="Land M."/>
            <person name="Hauser L."/>
            <person name="Kyrpides N."/>
            <person name="Mikhailova N."/>
            <person name="Janssen P.H."/>
            <person name="Kuske C.R."/>
            <person name="Richardson P."/>
        </authorList>
    </citation>
    <scope>NUCLEOTIDE SEQUENCE</scope>
    <source>
        <strain evidence="3">Ellin6076</strain>
    </source>
</reference>
<dbReference type="AlphaFoldDB" id="Q01NM5"/>
<dbReference type="PANTHER" id="PTHR43317:SF1">
    <property type="entry name" value="THERMOSPERMINE SYNTHASE ACAULIS5"/>
    <property type="match status" value="1"/>
</dbReference>
<protein>
    <submittedName>
        <fullName evidence="3">Integral membrane protein-like protein</fullName>
    </submittedName>
</protein>
<dbReference type="KEGG" id="sus:Acid_7849"/>
<keyword evidence="1" id="KW-0620">Polyamine biosynthesis</keyword>
<dbReference type="STRING" id="234267.Acid_7849"/>
<dbReference type="InParanoid" id="Q01NM5"/>
<evidence type="ECO:0000313" key="3">
    <source>
        <dbReference type="EMBL" id="ABJ88745.1"/>
    </source>
</evidence>
<feature type="transmembrane region" description="Helical" evidence="2">
    <location>
        <begin position="272"/>
        <end position="290"/>
    </location>
</feature>
<dbReference type="InterPro" id="IPR036259">
    <property type="entry name" value="MFS_trans_sf"/>
</dbReference>
<proteinExistence type="predicted"/>
<dbReference type="HOGENOM" id="CLU_021206_0_0_0"/>
<dbReference type="SUPFAM" id="SSF103473">
    <property type="entry name" value="MFS general substrate transporter"/>
    <property type="match status" value="1"/>
</dbReference>
<dbReference type="eggNOG" id="COG4122">
    <property type="taxonomic scope" value="Bacteria"/>
</dbReference>
<dbReference type="PANTHER" id="PTHR43317">
    <property type="entry name" value="THERMOSPERMINE SYNTHASE ACAULIS5"/>
    <property type="match status" value="1"/>
</dbReference>
<dbReference type="Gene3D" id="3.40.50.150">
    <property type="entry name" value="Vaccinia Virus protein VP39"/>
    <property type="match status" value="1"/>
</dbReference>
<feature type="transmembrane region" description="Helical" evidence="2">
    <location>
        <begin position="329"/>
        <end position="352"/>
    </location>
</feature>
<dbReference type="GO" id="GO:0006596">
    <property type="term" value="P:polyamine biosynthetic process"/>
    <property type="evidence" value="ECO:0007669"/>
    <property type="project" value="UniProtKB-KW"/>
</dbReference>
<feature type="transmembrane region" description="Helical" evidence="2">
    <location>
        <begin position="169"/>
        <end position="187"/>
    </location>
</feature>
<dbReference type="OrthoDB" id="9761985at2"/>
<gene>
    <name evidence="3" type="ordered locus">Acid_7849</name>
</gene>
<feature type="transmembrane region" description="Helical" evidence="2">
    <location>
        <begin position="243"/>
        <end position="263"/>
    </location>
</feature>
<dbReference type="EMBL" id="CP000473">
    <property type="protein sequence ID" value="ABJ88745.1"/>
    <property type="molecule type" value="Genomic_DNA"/>
</dbReference>
<feature type="transmembrane region" description="Helical" evidence="2">
    <location>
        <begin position="217"/>
        <end position="237"/>
    </location>
</feature>
<dbReference type="SUPFAM" id="SSF53335">
    <property type="entry name" value="S-adenosyl-L-methionine-dependent methyltransferases"/>
    <property type="match status" value="1"/>
</dbReference>
<feature type="transmembrane region" description="Helical" evidence="2">
    <location>
        <begin position="139"/>
        <end position="157"/>
    </location>
</feature>
<accession>Q01NM5</accession>
<keyword evidence="2" id="KW-0472">Membrane</keyword>
<feature type="transmembrane region" description="Helical" evidence="2">
    <location>
        <begin position="67"/>
        <end position="89"/>
    </location>
</feature>
<dbReference type="CDD" id="cd02440">
    <property type="entry name" value="AdoMet_MTases"/>
    <property type="match status" value="1"/>
</dbReference>
<feature type="transmembrane region" description="Helical" evidence="2">
    <location>
        <begin position="33"/>
        <end position="55"/>
    </location>
</feature>
<sequence precursor="true">MLFFALTISLSAFLLFEVQPVIAKMILPWFGGSSAVWSTCMLFFQMVLLLGYLYAHLLHRMAPRRQAIVHIGLLAAGILALPIIPNAAWKHSGLGHPSLTILALLAVTVGMPYFLLASTSPLLQAWYSRNHKGGMPYRLFALSNAASLLALLTYPALIEPNLPSRIQGLIWSGAFVCFAILCSWTAWRTSTERPVALADAIGGETGFAAPPSWTSRLLWLGLSGSASILLLAVTTHLTQDVAAIPFLWIIPLVVYLLSFIICFESPRLYHRALFVPLLIVSLAFMAYRLWPEHGKMDLRLVIALLSAGLFVCCMVCHGELVRLKPHPRYLTGFYVTISCGGAAGGLFVGLLAPNVFHAYYEFPIGLALCALIAAIVFTRELWHAPHMWRSTGIVVLVVLLGGYFIFLRQIMFQMVDGYLVVSRNFYGQLRVEDTGDPRLDDDASRKLIHGIINHGQQMLRAEYRRNPVTYFCPQSGIGRGMTAQEGRPRRIGILGLGCGTLAAYGRAGDTLRIYEINPEVLKIANRDFTYLKDTEARVEVAMGDGRLVLESEPPQQFDMLVMDAFSGDSVPVHLITKEAFAIYFRHLKPDGILAVNISNTYLNLEPVMERAANAFHKLGLVYHWEPPADDPMCFSCSWTLIMDPATADKHPELLKGAIVLHPKRPFRIWTDEFSNMFSILK</sequence>
<name>Q01NM5_SOLUE</name>
<feature type="transmembrane region" description="Helical" evidence="2">
    <location>
        <begin position="296"/>
        <end position="317"/>
    </location>
</feature>
<feature type="transmembrane region" description="Helical" evidence="2">
    <location>
        <begin position="358"/>
        <end position="378"/>
    </location>
</feature>